<keyword evidence="3" id="KW-1185">Reference proteome</keyword>
<evidence type="ECO:0000313" key="2">
    <source>
        <dbReference type="EMBL" id="GER87999.1"/>
    </source>
</evidence>
<gene>
    <name evidence="2" type="ORF">KDW_21610</name>
</gene>
<reference evidence="2 3" key="1">
    <citation type="submission" date="2019-10" db="EMBL/GenBank/DDBJ databases">
        <title>Dictyobacter vulcani sp. nov., within the class Ktedonobacteria, isolated from soil of volcanic Mt. Zao.</title>
        <authorList>
            <person name="Zheng Y."/>
            <person name="Wang C.M."/>
            <person name="Sakai Y."/>
            <person name="Abe K."/>
            <person name="Yokota A."/>
            <person name="Yabe S."/>
        </authorList>
    </citation>
    <scope>NUCLEOTIDE SEQUENCE [LARGE SCALE GENOMIC DNA]</scope>
    <source>
        <strain evidence="2 3">W12</strain>
    </source>
</reference>
<dbReference type="EMBL" id="BKZW01000001">
    <property type="protein sequence ID" value="GER87999.1"/>
    <property type="molecule type" value="Genomic_DNA"/>
</dbReference>
<organism evidence="2 3">
    <name type="scientific">Dictyobacter vulcani</name>
    <dbReference type="NCBI Taxonomy" id="2607529"/>
    <lineage>
        <taxon>Bacteria</taxon>
        <taxon>Bacillati</taxon>
        <taxon>Chloroflexota</taxon>
        <taxon>Ktedonobacteria</taxon>
        <taxon>Ktedonobacterales</taxon>
        <taxon>Dictyobacteraceae</taxon>
        <taxon>Dictyobacter</taxon>
    </lineage>
</organism>
<protein>
    <submittedName>
        <fullName evidence="2">Uncharacterized protein</fullName>
    </submittedName>
</protein>
<dbReference type="AlphaFoldDB" id="A0A5J4KPF8"/>
<accession>A0A5J4KPF8</accession>
<proteinExistence type="predicted"/>
<evidence type="ECO:0000313" key="3">
    <source>
        <dbReference type="Proteomes" id="UP000326912"/>
    </source>
</evidence>
<comment type="caution">
    <text evidence="2">The sequence shown here is derived from an EMBL/GenBank/DDBJ whole genome shotgun (WGS) entry which is preliminary data.</text>
</comment>
<feature type="region of interest" description="Disordered" evidence="1">
    <location>
        <begin position="1"/>
        <end position="26"/>
    </location>
</feature>
<sequence length="100" mass="10836">MVGVKEQRNGQAGKSVAELAKDEETTPVGASFVGLASTKRYYPVETPLDQLSEIDGKPVDVIYFTSESEAQAQVLPRPHCNVCSGGMTIWLVSSTYIEDI</sequence>
<name>A0A5J4KPF8_9CHLR</name>
<evidence type="ECO:0000256" key="1">
    <source>
        <dbReference type="SAM" id="MobiDB-lite"/>
    </source>
</evidence>
<dbReference type="Proteomes" id="UP000326912">
    <property type="component" value="Unassembled WGS sequence"/>
</dbReference>